<reference evidence="12 13" key="1">
    <citation type="submission" date="2024-04" db="EMBL/GenBank/DDBJ databases">
        <authorList>
            <person name="Waldvogel A.-M."/>
            <person name="Schoenle A."/>
        </authorList>
    </citation>
    <scope>NUCLEOTIDE SEQUENCE [LARGE SCALE GENOMIC DNA]</scope>
</reference>
<dbReference type="GO" id="GO:0001786">
    <property type="term" value="F:phosphatidylserine binding"/>
    <property type="evidence" value="ECO:0007669"/>
    <property type="project" value="TreeGrafter"/>
</dbReference>
<comment type="subcellular location">
    <subcellularLocation>
        <location evidence="2">Cytoplasm</location>
    </subcellularLocation>
    <subcellularLocation>
        <location evidence="1">Melanosome</location>
    </subcellularLocation>
</comment>
<dbReference type="InterPro" id="IPR018252">
    <property type="entry name" value="Annexin_repeat_CS"/>
</dbReference>
<evidence type="ECO:0000256" key="5">
    <source>
        <dbReference type="ARBA" id="ARBA00022737"/>
    </source>
</evidence>
<evidence type="ECO:0000313" key="13">
    <source>
        <dbReference type="Proteomes" id="UP001497482"/>
    </source>
</evidence>
<dbReference type="PRINTS" id="PR00196">
    <property type="entry name" value="ANNEXIN"/>
</dbReference>
<keyword evidence="4" id="KW-0963">Cytoplasm</keyword>
<dbReference type="GO" id="GO:0097190">
    <property type="term" value="P:apoptotic signaling pathway"/>
    <property type="evidence" value="ECO:0007669"/>
    <property type="project" value="TreeGrafter"/>
</dbReference>
<dbReference type="Gene3D" id="1.10.220.10">
    <property type="entry name" value="Annexin"/>
    <property type="match status" value="8"/>
</dbReference>
<dbReference type="GO" id="GO:0006816">
    <property type="term" value="P:calcium ion transport"/>
    <property type="evidence" value="ECO:0007669"/>
    <property type="project" value="TreeGrafter"/>
</dbReference>
<feature type="compositionally biased region" description="Pro residues" evidence="11">
    <location>
        <begin position="15"/>
        <end position="30"/>
    </location>
</feature>
<dbReference type="FunFam" id="1.10.220.10:FF:000001">
    <property type="entry name" value="Annexin"/>
    <property type="match status" value="2"/>
</dbReference>
<dbReference type="FunFam" id="1.10.220.10:FF:000002">
    <property type="entry name" value="Annexin"/>
    <property type="match status" value="2"/>
</dbReference>
<dbReference type="InterPro" id="IPR018502">
    <property type="entry name" value="Annexin_repeat"/>
</dbReference>
<evidence type="ECO:0000256" key="8">
    <source>
        <dbReference type="ARBA" id="ARBA00023302"/>
    </source>
</evidence>
<organism evidence="12 13">
    <name type="scientific">Knipowitschia caucasica</name>
    <name type="common">Caucasian dwarf goby</name>
    <name type="synonym">Pomatoschistus caucasicus</name>
    <dbReference type="NCBI Taxonomy" id="637954"/>
    <lineage>
        <taxon>Eukaryota</taxon>
        <taxon>Metazoa</taxon>
        <taxon>Chordata</taxon>
        <taxon>Craniata</taxon>
        <taxon>Vertebrata</taxon>
        <taxon>Euteleostomi</taxon>
        <taxon>Actinopterygii</taxon>
        <taxon>Neopterygii</taxon>
        <taxon>Teleostei</taxon>
        <taxon>Neoteleostei</taxon>
        <taxon>Acanthomorphata</taxon>
        <taxon>Gobiaria</taxon>
        <taxon>Gobiiformes</taxon>
        <taxon>Gobioidei</taxon>
        <taxon>Gobiidae</taxon>
        <taxon>Gobiinae</taxon>
        <taxon>Knipowitschia</taxon>
    </lineage>
</organism>
<dbReference type="GO" id="GO:0042470">
    <property type="term" value="C:melanosome"/>
    <property type="evidence" value="ECO:0007669"/>
    <property type="project" value="UniProtKB-SubCell"/>
</dbReference>
<evidence type="ECO:0000256" key="6">
    <source>
        <dbReference type="ARBA" id="ARBA00022837"/>
    </source>
</evidence>
<evidence type="ECO:0000256" key="11">
    <source>
        <dbReference type="SAM" id="MobiDB-lite"/>
    </source>
</evidence>
<evidence type="ECO:0000256" key="7">
    <source>
        <dbReference type="ARBA" id="ARBA00023216"/>
    </source>
</evidence>
<protein>
    <recommendedName>
        <fullName evidence="10">Annexin</fullName>
    </recommendedName>
</protein>
<dbReference type="EMBL" id="OZ035839">
    <property type="protein sequence ID" value="CAL1586971.1"/>
    <property type="molecule type" value="Genomic_DNA"/>
</dbReference>
<proteinExistence type="inferred from homology"/>
<evidence type="ECO:0000256" key="10">
    <source>
        <dbReference type="RuleBase" id="RU003540"/>
    </source>
</evidence>
<gene>
    <name evidence="12" type="ORF">KC01_LOCUS16950</name>
</gene>
<dbReference type="GO" id="GO:0005544">
    <property type="term" value="F:calcium-dependent phospholipid binding"/>
    <property type="evidence" value="ECO:0007669"/>
    <property type="project" value="UniProtKB-KW"/>
</dbReference>
<evidence type="ECO:0000256" key="1">
    <source>
        <dbReference type="ARBA" id="ARBA00004223"/>
    </source>
</evidence>
<dbReference type="FunFam" id="1.10.220.10:FF:000004">
    <property type="entry name" value="Annexin"/>
    <property type="match status" value="2"/>
</dbReference>
<dbReference type="SUPFAM" id="SSF47874">
    <property type="entry name" value="Annexin"/>
    <property type="match status" value="2"/>
</dbReference>
<dbReference type="InterPro" id="IPR001464">
    <property type="entry name" value="Annexin"/>
</dbReference>
<dbReference type="InterPro" id="IPR002393">
    <property type="entry name" value="ANX6"/>
</dbReference>
<evidence type="ECO:0000256" key="2">
    <source>
        <dbReference type="ARBA" id="ARBA00004496"/>
    </source>
</evidence>
<dbReference type="AlphaFoldDB" id="A0AAV2KCX7"/>
<keyword evidence="6 10" id="KW-0106">Calcium</keyword>
<keyword evidence="8 10" id="KW-0111">Calcium/phospholipid-binding</keyword>
<dbReference type="GO" id="GO:0051560">
    <property type="term" value="P:mitochondrial calcium ion homeostasis"/>
    <property type="evidence" value="ECO:0007669"/>
    <property type="project" value="TreeGrafter"/>
</dbReference>
<comment type="similarity">
    <text evidence="3 10">Belongs to the annexin family.</text>
</comment>
<dbReference type="PANTHER" id="PTHR10502">
    <property type="entry name" value="ANNEXIN"/>
    <property type="match status" value="1"/>
</dbReference>
<evidence type="ECO:0000313" key="12">
    <source>
        <dbReference type="EMBL" id="CAL1586971.1"/>
    </source>
</evidence>
<dbReference type="PROSITE" id="PS51897">
    <property type="entry name" value="ANNEXIN_2"/>
    <property type="match status" value="8"/>
</dbReference>
<dbReference type="PROSITE" id="PS00223">
    <property type="entry name" value="ANNEXIN_1"/>
    <property type="match status" value="5"/>
</dbReference>
<dbReference type="GO" id="GO:0005886">
    <property type="term" value="C:plasma membrane"/>
    <property type="evidence" value="ECO:0007669"/>
    <property type="project" value="TreeGrafter"/>
</dbReference>
<dbReference type="Proteomes" id="UP001497482">
    <property type="component" value="Chromosome 17"/>
</dbReference>
<dbReference type="PRINTS" id="PR00202">
    <property type="entry name" value="ANNEXINVI"/>
</dbReference>
<sequence length="727" mass="81423">MSSLRGLPLQLLSQPLPPLLPSPPPSPPLSSPLLSSPRANGTLCGLNLTSCPSPSASSSNSVMVFRGTISAAPDFDPSADAEALYAAMKGLGSDKDAILDLVTSRSNAQRQEVITAYKSNFGKDLIEDLKYELTGKFERLIVSLMRTPAFHDAKEVKDAVKGAGTDEKCLIEILSSRNNQQVHDMVAAYREAYGREMEDDIIADTTGHFRKMLVVLLQGTRDESGSVDEELVAEDIQDLFAAGEEQWGTDEAKFIMILGNRSIPHLHKVFEEYEKAYETTIEDSIKSELSGDFERLMLAVVQCIRSVPMYFAKRLYKSMKGLGTADNTLIRIMIGRSEIDMLDVRECFRLRYEKSLYNMIKDDTSGDYKRTLLNLCGGDDDLAGEFFPEAAQLAYKMWEISSTTKVKLRPTVRPASDYDPAADAQALRKAMKGFGTDEDTIIEIVANRSNAQRQEIRQAFKSLLGRDLMKDLKSELSKNLERLILALMMTPAEFDAKMMRKAMEGAGTDEHALIEILVTRNNEEIQAMSEAYLHGYKKSLEDAIQSDTSGLFCRILTSLVQGAREEGPADYDRADSDAQELGEACNAESDEMEIKFMSILCTRSFPHLRRVFQEFVRYTNKDIEQIIKKEMSGDVKNAFYAIVRSVKNQPSYFADRLYKAMKGLGTDDRALIRIMVSRCEVDLFNIRKEFKETHDTSLHDFIQVETSLSDTSGDYRKTLLILCGGED</sequence>
<dbReference type="GO" id="GO:0005739">
    <property type="term" value="C:mitochondrion"/>
    <property type="evidence" value="ECO:0007669"/>
    <property type="project" value="GOC"/>
</dbReference>
<dbReference type="GO" id="GO:0005509">
    <property type="term" value="F:calcium ion binding"/>
    <property type="evidence" value="ECO:0007669"/>
    <property type="project" value="InterPro"/>
</dbReference>
<comment type="function">
    <text evidence="9">May associate with CD21. May regulate the release of Ca(2+) from intracellular stores.</text>
</comment>
<evidence type="ECO:0000256" key="4">
    <source>
        <dbReference type="ARBA" id="ARBA00022490"/>
    </source>
</evidence>
<dbReference type="FunFam" id="1.10.220.10:FF:000003">
    <property type="entry name" value="Annexin"/>
    <property type="match status" value="2"/>
</dbReference>
<dbReference type="GO" id="GO:0051283">
    <property type="term" value="P:negative regulation of sequestering of calcium ion"/>
    <property type="evidence" value="ECO:0007669"/>
    <property type="project" value="TreeGrafter"/>
</dbReference>
<comment type="domain">
    <text evidence="10">A pair of annexin repeats may form one binding site for calcium and phospholipid.</text>
</comment>
<dbReference type="SMART" id="SM00335">
    <property type="entry name" value="ANX"/>
    <property type="match status" value="8"/>
</dbReference>
<accession>A0AAV2KCX7</accession>
<dbReference type="Pfam" id="PF00191">
    <property type="entry name" value="Annexin"/>
    <property type="match status" value="8"/>
</dbReference>
<dbReference type="PANTHER" id="PTHR10502:SF19">
    <property type="entry name" value="ANNEXIN A6"/>
    <property type="match status" value="1"/>
</dbReference>
<keyword evidence="13" id="KW-1185">Reference proteome</keyword>
<keyword evidence="7 10" id="KW-0041">Annexin</keyword>
<keyword evidence="5 10" id="KW-0677">Repeat</keyword>
<dbReference type="GO" id="GO:0005634">
    <property type="term" value="C:nucleus"/>
    <property type="evidence" value="ECO:0007669"/>
    <property type="project" value="TreeGrafter"/>
</dbReference>
<dbReference type="InterPro" id="IPR037104">
    <property type="entry name" value="Annexin_sf"/>
</dbReference>
<name>A0AAV2KCX7_KNICA</name>
<evidence type="ECO:0000256" key="9">
    <source>
        <dbReference type="ARBA" id="ARBA00025332"/>
    </source>
</evidence>
<feature type="region of interest" description="Disordered" evidence="11">
    <location>
        <begin position="15"/>
        <end position="35"/>
    </location>
</feature>
<evidence type="ECO:0000256" key="3">
    <source>
        <dbReference type="ARBA" id="ARBA00007831"/>
    </source>
</evidence>
<dbReference type="GO" id="GO:0012506">
    <property type="term" value="C:vesicle membrane"/>
    <property type="evidence" value="ECO:0007669"/>
    <property type="project" value="TreeGrafter"/>
</dbReference>